<name>E1IFI8_9CHLR</name>
<evidence type="ECO:0000313" key="2">
    <source>
        <dbReference type="EMBL" id="EFO80004.1"/>
    </source>
</evidence>
<protein>
    <submittedName>
        <fullName evidence="2">PilT domain-containing protein</fullName>
    </submittedName>
</protein>
<dbReference type="AlphaFoldDB" id="E1IFI8"/>
<comment type="caution">
    <text evidence="2">The sequence shown here is derived from an EMBL/GenBank/DDBJ whole genome shotgun (WGS) entry which is preliminary data.</text>
</comment>
<dbReference type="InterPro" id="IPR002716">
    <property type="entry name" value="PIN_dom"/>
</dbReference>
<feature type="domain" description="PIN" evidence="1">
    <location>
        <begin position="11"/>
        <end position="127"/>
    </location>
</feature>
<dbReference type="SUPFAM" id="SSF88723">
    <property type="entry name" value="PIN domain-like"/>
    <property type="match status" value="1"/>
</dbReference>
<dbReference type="EMBL" id="ADVR01000092">
    <property type="protein sequence ID" value="EFO80004.1"/>
    <property type="molecule type" value="Genomic_DNA"/>
</dbReference>
<reference evidence="2 3" key="1">
    <citation type="journal article" date="2011" name="J. Bacteriol.">
        <title>Draft genome sequence of the anoxygenic filamentous phototrophic bacterium Oscillochloris trichoides subsp. DG-6.</title>
        <authorList>
            <person name="Kuznetsov B.B."/>
            <person name="Ivanovsky R.N."/>
            <person name="Keppen O.I."/>
            <person name="Sukhacheva M.V."/>
            <person name="Bumazhkin B.K."/>
            <person name="Patutina E.O."/>
            <person name="Beletsky A.V."/>
            <person name="Mardanov A.V."/>
            <person name="Baslerov R.V."/>
            <person name="Panteleeva A.N."/>
            <person name="Kolganova T.V."/>
            <person name="Ravin N.V."/>
            <person name="Skryabin K.G."/>
        </authorList>
    </citation>
    <scope>NUCLEOTIDE SEQUENCE [LARGE SCALE GENOMIC DNA]</scope>
    <source>
        <strain evidence="2 3">DG-6</strain>
    </source>
</reference>
<sequence>MMTEAEPKVLFIDTNILVYASWSVAPLHREAQHMLATYTSRGTILVISRQVLREFVATLYRPRTGLAITDITAEVRALEARYVVIEDGPTITAQLLALLEDGATQVHDTNIAATCIVAGIRHILTNNPADFAPFQRWLSVVPLVP</sequence>
<organism evidence="2 3">
    <name type="scientific">Oscillochloris trichoides DG-6</name>
    <dbReference type="NCBI Taxonomy" id="765420"/>
    <lineage>
        <taxon>Bacteria</taxon>
        <taxon>Bacillati</taxon>
        <taxon>Chloroflexota</taxon>
        <taxon>Chloroflexia</taxon>
        <taxon>Chloroflexales</taxon>
        <taxon>Chloroflexineae</taxon>
        <taxon>Oscillochloridaceae</taxon>
        <taxon>Oscillochloris</taxon>
    </lineage>
</organism>
<dbReference type="Pfam" id="PF01850">
    <property type="entry name" value="PIN"/>
    <property type="match status" value="1"/>
</dbReference>
<dbReference type="Proteomes" id="UP000054010">
    <property type="component" value="Unassembled WGS sequence"/>
</dbReference>
<proteinExistence type="predicted"/>
<evidence type="ECO:0000259" key="1">
    <source>
        <dbReference type="Pfam" id="PF01850"/>
    </source>
</evidence>
<keyword evidence="3" id="KW-1185">Reference proteome</keyword>
<dbReference type="InterPro" id="IPR029060">
    <property type="entry name" value="PIN-like_dom_sf"/>
</dbReference>
<evidence type="ECO:0000313" key="3">
    <source>
        <dbReference type="Proteomes" id="UP000054010"/>
    </source>
</evidence>
<gene>
    <name evidence="2" type="ORF">OSCT_2089</name>
</gene>
<accession>E1IFI8</accession>
<dbReference type="HOGENOM" id="CLU_1784938_0_0_0"/>
<dbReference type="Gene3D" id="3.40.50.1010">
    <property type="entry name" value="5'-nuclease"/>
    <property type="match status" value="1"/>
</dbReference>